<evidence type="ECO:0000256" key="1">
    <source>
        <dbReference type="ARBA" id="ARBA00004496"/>
    </source>
</evidence>
<dbReference type="PANTHER" id="PTHR10980">
    <property type="entry name" value="RHO GDP-DISSOCIATION INHIBITOR"/>
    <property type="match status" value="1"/>
</dbReference>
<dbReference type="GO" id="GO:0005094">
    <property type="term" value="F:Rho GDP-dissociation inhibitor activity"/>
    <property type="evidence" value="ECO:0007669"/>
    <property type="project" value="InterPro"/>
</dbReference>
<organism evidence="6 7">
    <name type="scientific">Dispira parvispora</name>
    <dbReference type="NCBI Taxonomy" id="1520584"/>
    <lineage>
        <taxon>Eukaryota</taxon>
        <taxon>Fungi</taxon>
        <taxon>Fungi incertae sedis</taxon>
        <taxon>Zoopagomycota</taxon>
        <taxon>Kickxellomycotina</taxon>
        <taxon>Dimargaritomycetes</taxon>
        <taxon>Dimargaritales</taxon>
        <taxon>Dimargaritaceae</taxon>
        <taxon>Dispira</taxon>
    </lineage>
</organism>
<proteinExistence type="inferred from homology"/>
<evidence type="ECO:0000256" key="3">
    <source>
        <dbReference type="ARBA" id="ARBA00022490"/>
    </source>
</evidence>
<dbReference type="InterPro" id="IPR000406">
    <property type="entry name" value="Rho_GDI"/>
</dbReference>
<comment type="subcellular location">
    <subcellularLocation>
        <location evidence="1">Cytoplasm</location>
    </subcellularLocation>
</comment>
<protein>
    <recommendedName>
        <fullName evidence="5">Rho GDP-dissociation inhibitor</fullName>
    </recommendedName>
</protein>
<dbReference type="GO" id="GO:0005829">
    <property type="term" value="C:cytosol"/>
    <property type="evidence" value="ECO:0007669"/>
    <property type="project" value="TreeGrafter"/>
</dbReference>
<dbReference type="Pfam" id="PF02115">
    <property type="entry name" value="Rho_GDI"/>
    <property type="match status" value="1"/>
</dbReference>
<reference evidence="6" key="1">
    <citation type="submission" date="2022-07" db="EMBL/GenBank/DDBJ databases">
        <title>Phylogenomic reconstructions and comparative analyses of Kickxellomycotina fungi.</title>
        <authorList>
            <person name="Reynolds N.K."/>
            <person name="Stajich J.E."/>
            <person name="Barry K."/>
            <person name="Grigoriev I.V."/>
            <person name="Crous P."/>
            <person name="Smith M.E."/>
        </authorList>
    </citation>
    <scope>NUCLEOTIDE SEQUENCE</scope>
    <source>
        <strain evidence="6">RSA 1196</strain>
    </source>
</reference>
<dbReference type="SUPFAM" id="SSF81296">
    <property type="entry name" value="E set domains"/>
    <property type="match status" value="1"/>
</dbReference>
<gene>
    <name evidence="6" type="primary">RDI1</name>
    <name evidence="6" type="ORF">IWQ62_005292</name>
</gene>
<dbReference type="InterPro" id="IPR014756">
    <property type="entry name" value="Ig_E-set"/>
</dbReference>
<dbReference type="EMBL" id="JANBPY010002118">
    <property type="protein sequence ID" value="KAJ1956484.1"/>
    <property type="molecule type" value="Genomic_DNA"/>
</dbReference>
<comment type="function">
    <text evidence="4">Regulates the GDP/GTP exchange reaction of the Rho proteins by inhibiting the dissociation of GDP from them, and the subsequent binding of GTP to them.</text>
</comment>
<evidence type="ECO:0000256" key="5">
    <source>
        <dbReference type="ARBA" id="ARBA00071407"/>
    </source>
</evidence>
<dbReference type="InterPro" id="IPR024792">
    <property type="entry name" value="RhoGDI_dom_sf"/>
</dbReference>
<dbReference type="AlphaFoldDB" id="A0A9W8AKA2"/>
<sequence>MSNLPQDEELLPTQTEGYKVGEKKTLDEYKTLDANDDSLNRWKQSLGLGASSGPADDPRSVIVESLALEMDGRDIVSMDLSSEASIAKLKSTSVVIKEGIKYRLKVRFRVQHDVLSGLKFLQHVKRSGIIVDRTEQMLGSFGPSTEVYEQKFPFEEEAPKGMLARGSYKAKSKFVDDDGKTHLEWEWHFDIKKDWVK</sequence>
<evidence type="ECO:0000256" key="4">
    <source>
        <dbReference type="ARBA" id="ARBA00054143"/>
    </source>
</evidence>
<keyword evidence="3" id="KW-0963">Cytoplasm</keyword>
<evidence type="ECO:0000313" key="6">
    <source>
        <dbReference type="EMBL" id="KAJ1956484.1"/>
    </source>
</evidence>
<comment type="caution">
    <text evidence="6">The sequence shown here is derived from an EMBL/GenBank/DDBJ whole genome shotgun (WGS) entry which is preliminary data.</text>
</comment>
<comment type="similarity">
    <text evidence="2">Belongs to the Rho GDI family.</text>
</comment>
<dbReference type="PANTHER" id="PTHR10980:SF3">
    <property type="entry name" value="LD16419P"/>
    <property type="match status" value="1"/>
</dbReference>
<accession>A0A9W8AKA2</accession>
<dbReference type="GO" id="GO:0007266">
    <property type="term" value="P:Rho protein signal transduction"/>
    <property type="evidence" value="ECO:0007669"/>
    <property type="project" value="InterPro"/>
</dbReference>
<dbReference type="GO" id="GO:0016020">
    <property type="term" value="C:membrane"/>
    <property type="evidence" value="ECO:0007669"/>
    <property type="project" value="TreeGrafter"/>
</dbReference>
<name>A0A9W8AKA2_9FUNG</name>
<evidence type="ECO:0000256" key="2">
    <source>
        <dbReference type="ARBA" id="ARBA00009758"/>
    </source>
</evidence>
<dbReference type="Gene3D" id="2.70.50.30">
    <property type="entry name" value="Coagulation Factor XIII, subunit A, domain 1"/>
    <property type="match status" value="1"/>
</dbReference>
<dbReference type="OrthoDB" id="1683373at2759"/>
<evidence type="ECO:0000313" key="7">
    <source>
        <dbReference type="Proteomes" id="UP001150925"/>
    </source>
</evidence>
<dbReference type="FunFam" id="2.70.50.30:FF:000001">
    <property type="entry name" value="Rho GDP-dissociation inhibitor 1"/>
    <property type="match status" value="1"/>
</dbReference>
<dbReference type="PRINTS" id="PR00492">
    <property type="entry name" value="RHOGDI"/>
</dbReference>
<keyword evidence="7" id="KW-1185">Reference proteome</keyword>
<dbReference type="Proteomes" id="UP001150925">
    <property type="component" value="Unassembled WGS sequence"/>
</dbReference>